<protein>
    <submittedName>
        <fullName evidence="3">Flp pilus assembly pilin Flp</fullName>
    </submittedName>
</protein>
<dbReference type="Pfam" id="PF07811">
    <property type="entry name" value="TadE"/>
    <property type="match status" value="1"/>
</dbReference>
<gene>
    <name evidence="3" type="ORF">HNO88_004332</name>
</gene>
<evidence type="ECO:0000313" key="3">
    <source>
        <dbReference type="EMBL" id="MBB4860986.1"/>
    </source>
</evidence>
<feature type="domain" description="TadE-like" evidence="2">
    <location>
        <begin position="14"/>
        <end position="52"/>
    </location>
</feature>
<comment type="caution">
    <text evidence="3">The sequence shown here is derived from an EMBL/GenBank/DDBJ whole genome shotgun (WGS) entry which is preliminary data.</text>
</comment>
<name>A0A7W7KEK4_9SPHN</name>
<dbReference type="Proteomes" id="UP000555448">
    <property type="component" value="Unassembled WGS sequence"/>
</dbReference>
<dbReference type="AlphaFoldDB" id="A0A7W7KEK4"/>
<feature type="transmembrane region" description="Helical" evidence="1">
    <location>
        <begin position="20"/>
        <end position="43"/>
    </location>
</feature>
<evidence type="ECO:0000256" key="1">
    <source>
        <dbReference type="SAM" id="Phobius"/>
    </source>
</evidence>
<keyword evidence="4" id="KW-1185">Reference proteome</keyword>
<reference evidence="3 4" key="1">
    <citation type="submission" date="2020-08" db="EMBL/GenBank/DDBJ databases">
        <title>Functional genomics of gut bacteria from endangered species of beetles.</title>
        <authorList>
            <person name="Carlos-Shanley C."/>
        </authorList>
    </citation>
    <scope>NUCLEOTIDE SEQUENCE [LARGE SCALE GENOMIC DNA]</scope>
    <source>
        <strain evidence="3 4">S00245</strain>
    </source>
</reference>
<keyword evidence="1" id="KW-1133">Transmembrane helix</keyword>
<keyword evidence="1" id="KW-0812">Transmembrane</keyword>
<dbReference type="RefSeq" id="WP_184250630.1">
    <property type="nucleotide sequence ID" value="NZ_JACHLR010000042.1"/>
</dbReference>
<keyword evidence="1" id="KW-0472">Membrane</keyword>
<dbReference type="EMBL" id="JACHLR010000042">
    <property type="protein sequence ID" value="MBB4860986.1"/>
    <property type="molecule type" value="Genomic_DNA"/>
</dbReference>
<proteinExistence type="predicted"/>
<accession>A0A7W7KEK4</accession>
<evidence type="ECO:0000313" key="4">
    <source>
        <dbReference type="Proteomes" id="UP000555448"/>
    </source>
</evidence>
<evidence type="ECO:0000259" key="2">
    <source>
        <dbReference type="Pfam" id="PF07811"/>
    </source>
</evidence>
<organism evidence="3 4">
    <name type="scientific">Novosphingobium chloroacetimidivorans</name>
    <dbReference type="NCBI Taxonomy" id="1428314"/>
    <lineage>
        <taxon>Bacteria</taxon>
        <taxon>Pseudomonadati</taxon>
        <taxon>Pseudomonadota</taxon>
        <taxon>Alphaproteobacteria</taxon>
        <taxon>Sphingomonadales</taxon>
        <taxon>Sphingomonadaceae</taxon>
        <taxon>Novosphingobium</taxon>
    </lineage>
</organism>
<sequence length="196" mass="20704">MKSAQIALARDERGAALVEFALIAPVFLLLVLGGLDLCHTMYVRSVLTGQLQKASRDFTLEDAASATRQAAITAAVEAAVQQTAPGALVTVTPTWYHNYSGVAKPEEFSDGNHDGVCNNKEAFVDTNRNGRWDSDSSGPGRGGAKDVVLLTATVAYDHLPLAAMFTGDSKVELVAKTLLRNQPNDQQAEAAAGVCS</sequence>
<dbReference type="InterPro" id="IPR012495">
    <property type="entry name" value="TadE-like_dom"/>
</dbReference>